<proteinExistence type="predicted"/>
<dbReference type="Proteomes" id="UP000735302">
    <property type="component" value="Unassembled WGS sequence"/>
</dbReference>
<organism evidence="1 2">
    <name type="scientific">Plakobranchus ocellatus</name>
    <dbReference type="NCBI Taxonomy" id="259542"/>
    <lineage>
        <taxon>Eukaryota</taxon>
        <taxon>Metazoa</taxon>
        <taxon>Spiralia</taxon>
        <taxon>Lophotrochozoa</taxon>
        <taxon>Mollusca</taxon>
        <taxon>Gastropoda</taxon>
        <taxon>Heterobranchia</taxon>
        <taxon>Euthyneura</taxon>
        <taxon>Panpulmonata</taxon>
        <taxon>Sacoglossa</taxon>
        <taxon>Placobranchoidea</taxon>
        <taxon>Plakobranchidae</taxon>
        <taxon>Plakobranchus</taxon>
    </lineage>
</organism>
<evidence type="ECO:0000313" key="2">
    <source>
        <dbReference type="Proteomes" id="UP000735302"/>
    </source>
</evidence>
<comment type="caution">
    <text evidence="1">The sequence shown here is derived from an EMBL/GenBank/DDBJ whole genome shotgun (WGS) entry which is preliminary data.</text>
</comment>
<accession>A0AAV4CQY7</accession>
<dbReference type="EMBL" id="BLXT01006878">
    <property type="protein sequence ID" value="GFO34287.1"/>
    <property type="molecule type" value="Genomic_DNA"/>
</dbReference>
<keyword evidence="2" id="KW-1185">Reference proteome</keyword>
<evidence type="ECO:0000313" key="1">
    <source>
        <dbReference type="EMBL" id="GFO34287.1"/>
    </source>
</evidence>
<protein>
    <submittedName>
        <fullName evidence="1">Uncharacterized protein</fullName>
    </submittedName>
</protein>
<name>A0AAV4CQY7_9GAST</name>
<reference evidence="1 2" key="1">
    <citation type="journal article" date="2021" name="Elife">
        <title>Chloroplast acquisition without the gene transfer in kleptoplastic sea slugs, Plakobranchus ocellatus.</title>
        <authorList>
            <person name="Maeda T."/>
            <person name="Takahashi S."/>
            <person name="Yoshida T."/>
            <person name="Shimamura S."/>
            <person name="Takaki Y."/>
            <person name="Nagai Y."/>
            <person name="Toyoda A."/>
            <person name="Suzuki Y."/>
            <person name="Arimoto A."/>
            <person name="Ishii H."/>
            <person name="Satoh N."/>
            <person name="Nishiyama T."/>
            <person name="Hasebe M."/>
            <person name="Maruyama T."/>
            <person name="Minagawa J."/>
            <person name="Obokata J."/>
            <person name="Shigenobu S."/>
        </authorList>
    </citation>
    <scope>NUCLEOTIDE SEQUENCE [LARGE SCALE GENOMIC DNA]</scope>
</reference>
<sequence length="104" mass="12179">MKASARMTVTVKFHNQETVNHLKCRDHLSQKYHRRLKGLADSFSSIFNECLIRESKKEHRVVHTSSTPVCQCQCPVTMWQTQRHELRAMESQGIFRKKIISPVL</sequence>
<dbReference type="AlphaFoldDB" id="A0AAV4CQY7"/>
<gene>
    <name evidence="1" type="ORF">PoB_006079200</name>
</gene>